<evidence type="ECO:0000256" key="1">
    <source>
        <dbReference type="HAMAP-Rule" id="MF_02209"/>
    </source>
</evidence>
<keyword evidence="1" id="KW-0132">Cell division</keyword>
<keyword evidence="1" id="KW-0573">Peptidoglycan synthesis</keyword>
<comment type="pathway">
    <text evidence="1">Cell wall biogenesis; peptidoglycan biosynthesis.</text>
</comment>
<accession>A0A4Z1R6Y6</accession>
<comment type="similarity">
    <text evidence="1">Belongs to the MurL family.</text>
</comment>
<dbReference type="GO" id="GO:0071555">
    <property type="term" value="P:cell wall organization"/>
    <property type="evidence" value="ECO:0007669"/>
    <property type="project" value="UniProtKB-KW"/>
</dbReference>
<dbReference type="AlphaFoldDB" id="A0A4Z1R6Y6"/>
<organism evidence="4 5">
    <name type="scientific">Luteimonas yindakuii</name>
    <dbReference type="NCBI Taxonomy" id="2565782"/>
    <lineage>
        <taxon>Bacteria</taxon>
        <taxon>Pseudomonadati</taxon>
        <taxon>Pseudomonadota</taxon>
        <taxon>Gammaproteobacteria</taxon>
        <taxon>Lysobacterales</taxon>
        <taxon>Lysobacteraceae</taxon>
        <taxon>Luteimonas</taxon>
    </lineage>
</organism>
<dbReference type="EMBL" id="SPUH01000001">
    <property type="protein sequence ID" value="TKS55220.1"/>
    <property type="molecule type" value="Genomic_DNA"/>
</dbReference>
<evidence type="ECO:0000259" key="2">
    <source>
        <dbReference type="Pfam" id="PF26298"/>
    </source>
</evidence>
<dbReference type="GO" id="GO:0004519">
    <property type="term" value="F:endonuclease activity"/>
    <property type="evidence" value="ECO:0007669"/>
    <property type="project" value="UniProtKB-KW"/>
</dbReference>
<dbReference type="NCBIfam" id="NF041275">
    <property type="entry name" value="MurL_Xanthmoales"/>
    <property type="match status" value="1"/>
</dbReference>
<dbReference type="GO" id="GO:0009252">
    <property type="term" value="P:peptidoglycan biosynthetic process"/>
    <property type="evidence" value="ECO:0007669"/>
    <property type="project" value="UniProtKB-UniRule"/>
</dbReference>
<keyword evidence="1" id="KW-0133">Cell shape</keyword>
<comment type="function">
    <text evidence="1">Cell wall formation. Catalyzes epimerization of the terminal L-glutamate in UDP-N-acetyl-alpha-D-muramoyl-L-alanyl-L-glutamate.</text>
</comment>
<dbReference type="EC" id="5.1.1.23" evidence="1"/>
<dbReference type="InterPro" id="IPR053538">
    <property type="entry name" value="MurL_epimerase"/>
</dbReference>
<keyword evidence="1" id="KW-0961">Cell wall biogenesis/degradation</keyword>
<dbReference type="Proteomes" id="UP000298681">
    <property type="component" value="Unassembled WGS sequence"/>
</dbReference>
<dbReference type="Pfam" id="PF26299">
    <property type="entry name" value="MurL_N"/>
    <property type="match status" value="1"/>
</dbReference>
<keyword evidence="4" id="KW-0255">Endonuclease</keyword>
<dbReference type="InterPro" id="IPR058740">
    <property type="entry name" value="MurL_N"/>
</dbReference>
<dbReference type="HAMAP" id="MF_02209">
    <property type="entry name" value="MurL"/>
    <property type="match status" value="1"/>
</dbReference>
<dbReference type="Pfam" id="PF26298">
    <property type="entry name" value="MurL_epimerase_C"/>
    <property type="match status" value="1"/>
</dbReference>
<sequence length="476" mass="51668">MAFDRDAIRSFRFVDCGFDAGSGVARLVYAFDDGPELVETITIPGAPFAFDGARAVAVEHATRLLHLIAGVSYYKAAVPETIRIDGYAIDGDTAALLDDIYLHGLGEFAYRNGLDLRGRIRFPATVASLLPPAGEEPAPEVPLVGGARRADEGSTPAAPAAGLHQHALVAIGGGKDSLVSIEALRDAGVAQTVSWIGGSQLIRACAERTGLPTLNIQRQLAPQLFDYNREGAYNGHIPVTAINSAILALAALVLDADQVVFSNERSASYGSLIEGSGEVNHQWSKGWAFEQAFGHHLQHFVAADLRYYSLLRPLSELAVARQFARIDRYDAHFSSCNRNFHLLGERPVNRWCGVCPKCHFVFLALAPFMPKPRLVAIFGRNLLDDASQVPGYDALIEYRDHKPFECVGEARESRAALAALAARPEWREDAIVARFAREIAPQLGGAGLDVAQLLDVDGEHRIPAALWERLRARFAA</sequence>
<dbReference type="InterPro" id="IPR058741">
    <property type="entry name" value="MurL_C"/>
</dbReference>
<dbReference type="GO" id="GO:0051301">
    <property type="term" value="P:cell division"/>
    <property type="evidence" value="ECO:0007669"/>
    <property type="project" value="UniProtKB-KW"/>
</dbReference>
<keyword evidence="4" id="KW-0378">Hydrolase</keyword>
<gene>
    <name evidence="1" type="primary">murL</name>
    <name evidence="4" type="ORF">E4582_00930</name>
</gene>
<dbReference type="GO" id="GO:0016855">
    <property type="term" value="F:racemase and epimerase activity, acting on amino acids and derivatives"/>
    <property type="evidence" value="ECO:0007669"/>
    <property type="project" value="UniProtKB-UniRule"/>
</dbReference>
<dbReference type="GO" id="GO:0008360">
    <property type="term" value="P:regulation of cell shape"/>
    <property type="evidence" value="ECO:0007669"/>
    <property type="project" value="UniProtKB-KW"/>
</dbReference>
<keyword evidence="5" id="KW-1185">Reference proteome</keyword>
<dbReference type="UniPathway" id="UPA00219"/>
<keyword evidence="1" id="KW-0413">Isomerase</keyword>
<evidence type="ECO:0000313" key="4">
    <source>
        <dbReference type="EMBL" id="TKS55220.1"/>
    </source>
</evidence>
<evidence type="ECO:0000259" key="3">
    <source>
        <dbReference type="Pfam" id="PF26299"/>
    </source>
</evidence>
<dbReference type="InterPro" id="IPR043689">
    <property type="entry name" value="MurL"/>
</dbReference>
<protein>
    <recommendedName>
        <fullName evidence="1">UDP-N-acetyl-alpha-D-muramoyl-L-alanyl-L-glutamate epimerase</fullName>
        <ecNumber evidence="1">5.1.1.23</ecNumber>
    </recommendedName>
    <alternativeName>
        <fullName evidence="1">UDP-MurNAc-L-Ala-L-Glu epimerase</fullName>
    </alternativeName>
</protein>
<evidence type="ECO:0000313" key="5">
    <source>
        <dbReference type="Proteomes" id="UP000298681"/>
    </source>
</evidence>
<feature type="domain" description="MurL C-terminal" evidence="2">
    <location>
        <begin position="333"/>
        <end position="441"/>
    </location>
</feature>
<dbReference type="GO" id="GO:0005737">
    <property type="term" value="C:cytoplasm"/>
    <property type="evidence" value="ECO:0007669"/>
    <property type="project" value="UniProtKB-UniRule"/>
</dbReference>
<reference evidence="4 5" key="1">
    <citation type="submission" date="2019-01" db="EMBL/GenBank/DDBJ databases">
        <authorList>
            <person name="Zhang S."/>
        </authorList>
    </citation>
    <scope>NUCLEOTIDE SEQUENCE [LARGE SCALE GENOMIC DNA]</scope>
    <source>
        <strain evidence="4 5">1626</strain>
    </source>
</reference>
<proteinExistence type="inferred from homology"/>
<keyword evidence="4" id="KW-0540">Nuclease</keyword>
<keyword evidence="1" id="KW-0131">Cell cycle</keyword>
<comment type="caution">
    <text evidence="4">The sequence shown here is derived from an EMBL/GenBank/DDBJ whole genome shotgun (WGS) entry which is preliminary data.</text>
</comment>
<comment type="catalytic activity">
    <reaction evidence="1">
        <text>UDP-N-acetyl-alpha-D-muramoyl-L-alanyl-L-glutamate + ATP + H2O = UDP-N-acetyl-alpha-D-muramoyl-L-alanyl-D-glutamate + AMP + diphosphate + H(+)</text>
        <dbReference type="Rhea" id="RHEA:58812"/>
        <dbReference type="ChEBI" id="CHEBI:15377"/>
        <dbReference type="ChEBI" id="CHEBI:15378"/>
        <dbReference type="ChEBI" id="CHEBI:30616"/>
        <dbReference type="ChEBI" id="CHEBI:33019"/>
        <dbReference type="ChEBI" id="CHEBI:83900"/>
        <dbReference type="ChEBI" id="CHEBI:142725"/>
        <dbReference type="ChEBI" id="CHEBI:456215"/>
        <dbReference type="EC" id="5.1.1.23"/>
    </reaction>
</comment>
<name>A0A4Z1R6Y6_9GAMM</name>
<feature type="domain" description="MurL N-terminal" evidence="3">
    <location>
        <begin position="3"/>
        <end position="310"/>
    </location>
</feature>